<evidence type="ECO:0000313" key="2">
    <source>
        <dbReference type="Proteomes" id="UP000247681"/>
    </source>
</evidence>
<dbReference type="Proteomes" id="UP000247681">
    <property type="component" value="Unassembled WGS sequence"/>
</dbReference>
<comment type="caution">
    <text evidence="1">The sequence shown here is derived from an EMBL/GenBank/DDBJ whole genome shotgun (WGS) entry which is preliminary data.</text>
</comment>
<proteinExistence type="predicted"/>
<protein>
    <recommendedName>
        <fullName evidence="3">TonB C-terminal domain-containing protein</fullName>
    </recommendedName>
</protein>
<evidence type="ECO:0008006" key="3">
    <source>
        <dbReference type="Google" id="ProtNLM"/>
    </source>
</evidence>
<evidence type="ECO:0000313" key="1">
    <source>
        <dbReference type="EMBL" id="PXY47030.1"/>
    </source>
</evidence>
<accession>A0A2V4CAQ1</accession>
<keyword evidence="2" id="KW-1185">Reference proteome</keyword>
<name>A0A2V4CAQ1_9FLAO</name>
<reference evidence="1 2" key="1">
    <citation type="submission" date="2018-05" db="EMBL/GenBank/DDBJ databases">
        <title>Flavobacterium sp. strain IMCC34758, incomplete genome.</title>
        <authorList>
            <person name="Joung Y."/>
        </authorList>
    </citation>
    <scope>NUCLEOTIDE SEQUENCE [LARGE SCALE GENOMIC DNA]</scope>
    <source>
        <strain evidence="1 2">IMCC34758</strain>
    </source>
</reference>
<organism evidence="1 2">
    <name type="scientific">Flavobacterium hydrophilum</name>
    <dbReference type="NCBI Taxonomy" id="2211445"/>
    <lineage>
        <taxon>Bacteria</taxon>
        <taxon>Pseudomonadati</taxon>
        <taxon>Bacteroidota</taxon>
        <taxon>Flavobacteriia</taxon>
        <taxon>Flavobacteriales</taxon>
        <taxon>Flavobacteriaceae</taxon>
        <taxon>Flavobacterium</taxon>
    </lineage>
</organism>
<dbReference type="EMBL" id="QJHL01000001">
    <property type="protein sequence ID" value="PXY47030.1"/>
    <property type="molecule type" value="Genomic_DNA"/>
</dbReference>
<dbReference type="AlphaFoldDB" id="A0A2V4CAQ1"/>
<sequence>MNHTTKKMKKLYFAFFIIMLTFQINAQFIIKREIKEKIEGICNDQEVYSLFPIDGQVEAVCPVSNEVILMRLNTEVEFLKQNPKYKDKGMIGLIINCKGKIVECKMDNNTKSSELDQQIEKVFNSLGVWKVGTMNGKEIDSSRLFSFKIKEGKFSFD</sequence>
<gene>
    <name evidence="1" type="ORF">DMB68_07745</name>
</gene>